<dbReference type="GO" id="GO:1990904">
    <property type="term" value="C:ribonucleoprotein complex"/>
    <property type="evidence" value="ECO:0007669"/>
    <property type="project" value="InterPro"/>
</dbReference>
<evidence type="ECO:0000256" key="4">
    <source>
        <dbReference type="PROSITE-ProRule" id="PRU00332"/>
    </source>
</evidence>
<evidence type="ECO:0000256" key="3">
    <source>
        <dbReference type="ARBA" id="ARBA00023242"/>
    </source>
</evidence>
<keyword evidence="9" id="KW-1185">Reference proteome</keyword>
<accession>A0AAN7ZS56</accession>
<dbReference type="PROSITE" id="PS50102">
    <property type="entry name" value="RRM"/>
    <property type="match status" value="1"/>
</dbReference>
<dbReference type="Gene3D" id="1.10.10.10">
    <property type="entry name" value="Winged helix-like DNA-binding domain superfamily/Winged helix DNA-binding domain"/>
    <property type="match status" value="1"/>
</dbReference>
<dbReference type="PROSITE" id="PS50961">
    <property type="entry name" value="HTH_LA"/>
    <property type="match status" value="1"/>
</dbReference>
<dbReference type="SMART" id="SM00715">
    <property type="entry name" value="LA"/>
    <property type="match status" value="1"/>
</dbReference>
<dbReference type="PRINTS" id="PR00302">
    <property type="entry name" value="LUPUSLA"/>
</dbReference>
<feature type="domain" description="RRM" evidence="6">
    <location>
        <begin position="118"/>
        <end position="216"/>
    </location>
</feature>
<feature type="compositionally biased region" description="Basic and acidic residues" evidence="5">
    <location>
        <begin position="268"/>
        <end position="281"/>
    </location>
</feature>
<dbReference type="SUPFAM" id="SSF54928">
    <property type="entry name" value="RNA-binding domain, RBD"/>
    <property type="match status" value="1"/>
</dbReference>
<dbReference type="GO" id="GO:0006396">
    <property type="term" value="P:RNA processing"/>
    <property type="evidence" value="ECO:0007669"/>
    <property type="project" value="InterPro"/>
</dbReference>
<evidence type="ECO:0000313" key="9">
    <source>
        <dbReference type="Proteomes" id="UP001306508"/>
    </source>
</evidence>
<dbReference type="GO" id="GO:0003729">
    <property type="term" value="F:mRNA binding"/>
    <property type="evidence" value="ECO:0007669"/>
    <property type="project" value="TreeGrafter"/>
</dbReference>
<name>A0AAN7ZS56_9SACH</name>
<evidence type="ECO:0000259" key="7">
    <source>
        <dbReference type="PROSITE" id="PS50961"/>
    </source>
</evidence>
<comment type="subcellular location">
    <subcellularLocation>
        <location evidence="1">Nucleus</location>
    </subcellularLocation>
</comment>
<feature type="compositionally biased region" description="Polar residues" evidence="5">
    <location>
        <begin position="226"/>
        <end position="239"/>
    </location>
</feature>
<dbReference type="InterPro" id="IPR036390">
    <property type="entry name" value="WH_DNA-bd_sf"/>
</dbReference>
<evidence type="ECO:0000259" key="6">
    <source>
        <dbReference type="PROSITE" id="PS50102"/>
    </source>
</evidence>
<keyword evidence="2 4" id="KW-0694">RNA-binding</keyword>
<dbReference type="Proteomes" id="UP001306508">
    <property type="component" value="Unassembled WGS sequence"/>
</dbReference>
<dbReference type="PANTHER" id="PTHR22792">
    <property type="entry name" value="LUPUS LA PROTEIN-RELATED"/>
    <property type="match status" value="1"/>
</dbReference>
<dbReference type="SUPFAM" id="SSF46785">
    <property type="entry name" value="Winged helix' DNA-binding domain"/>
    <property type="match status" value="1"/>
</dbReference>
<gene>
    <name evidence="8" type="ORF">RI543_003077</name>
</gene>
<evidence type="ECO:0000256" key="1">
    <source>
        <dbReference type="ARBA" id="ARBA00004123"/>
    </source>
</evidence>
<comment type="caution">
    <text evidence="8">The sequence shown here is derived from an EMBL/GenBank/DDBJ whole genome shotgun (WGS) entry which is preliminary data.</text>
</comment>
<dbReference type="PANTHER" id="PTHR22792:SF140">
    <property type="entry name" value="ACHILLES, ISOFORM A"/>
    <property type="match status" value="1"/>
</dbReference>
<dbReference type="Pfam" id="PF05383">
    <property type="entry name" value="La"/>
    <property type="match status" value="1"/>
</dbReference>
<dbReference type="InterPro" id="IPR002344">
    <property type="entry name" value="Lupus_La"/>
</dbReference>
<evidence type="ECO:0000256" key="5">
    <source>
        <dbReference type="SAM" id="MobiDB-lite"/>
    </source>
</evidence>
<dbReference type="Pfam" id="PF00076">
    <property type="entry name" value="RRM_1"/>
    <property type="match status" value="1"/>
</dbReference>
<dbReference type="GO" id="GO:0005634">
    <property type="term" value="C:nucleus"/>
    <property type="evidence" value="ECO:0007669"/>
    <property type="project" value="UniProtKB-SubCell"/>
</dbReference>
<feature type="region of interest" description="Disordered" evidence="5">
    <location>
        <begin position="223"/>
        <end position="281"/>
    </location>
</feature>
<dbReference type="InterPro" id="IPR035979">
    <property type="entry name" value="RBD_domain_sf"/>
</dbReference>
<sequence>MAEGDSIQTTRRNSFSPIEFTEEVSKQCLKQVEFYFSEFNFPYDRFLRTTAEKNDGWVPISTIATFNRMKKFRPIENVVEILRQSKILQVSEDGENVKRMVPLDLSKGKEARIEREKRTLVVMEVPFNPERLMISQLQENVENFFHQLNDNIVQIRLKRDHKKKFHGKVFIEFKTIEDAEEFLNNYSSTKDDDGNDEPKEILSYEGKKLNVFSKKQYDLHREATRSKNFSGSGQRSRSFTGHRKNMPKLIPPANADQESAVIDEEEPEKINSEEKKPEEEK</sequence>
<evidence type="ECO:0000313" key="8">
    <source>
        <dbReference type="EMBL" id="KAK5779189.1"/>
    </source>
</evidence>
<dbReference type="InterPro" id="IPR012677">
    <property type="entry name" value="Nucleotide-bd_a/b_plait_sf"/>
</dbReference>
<proteinExistence type="predicted"/>
<evidence type="ECO:0000256" key="2">
    <source>
        <dbReference type="ARBA" id="ARBA00022884"/>
    </source>
</evidence>
<dbReference type="AlphaFoldDB" id="A0AAN7ZS56"/>
<organism evidence="8 9">
    <name type="scientific">Arxiozyma heterogenica</name>
    <dbReference type="NCBI Taxonomy" id="278026"/>
    <lineage>
        <taxon>Eukaryota</taxon>
        <taxon>Fungi</taxon>
        <taxon>Dikarya</taxon>
        <taxon>Ascomycota</taxon>
        <taxon>Saccharomycotina</taxon>
        <taxon>Saccharomycetes</taxon>
        <taxon>Saccharomycetales</taxon>
        <taxon>Saccharomycetaceae</taxon>
        <taxon>Arxiozyma</taxon>
    </lineage>
</organism>
<dbReference type="Gene3D" id="3.30.70.330">
    <property type="match status" value="1"/>
</dbReference>
<dbReference type="InterPro" id="IPR036388">
    <property type="entry name" value="WH-like_DNA-bd_sf"/>
</dbReference>
<reference evidence="9" key="1">
    <citation type="submission" date="2023-07" db="EMBL/GenBank/DDBJ databases">
        <title>A draft genome of Kazachstania heterogenica Y-27499.</title>
        <authorList>
            <person name="Donic C."/>
            <person name="Kralova J.S."/>
            <person name="Fidel L."/>
            <person name="Ben-Dor S."/>
            <person name="Jung S."/>
        </authorList>
    </citation>
    <scope>NUCLEOTIDE SEQUENCE [LARGE SCALE GENOMIC DNA]</scope>
    <source>
        <strain evidence="9">Y27499</strain>
    </source>
</reference>
<dbReference type="InterPro" id="IPR006630">
    <property type="entry name" value="La_HTH"/>
</dbReference>
<dbReference type="EMBL" id="JAWIZZ010000047">
    <property type="protein sequence ID" value="KAK5779189.1"/>
    <property type="molecule type" value="Genomic_DNA"/>
</dbReference>
<keyword evidence="3" id="KW-0539">Nucleus</keyword>
<dbReference type="InterPro" id="IPR045180">
    <property type="entry name" value="La_dom_prot"/>
</dbReference>
<protein>
    <submittedName>
        <fullName evidence="8">Uncharacterized protein</fullName>
    </submittedName>
</protein>
<dbReference type="InterPro" id="IPR000504">
    <property type="entry name" value="RRM_dom"/>
</dbReference>
<feature type="domain" description="HTH La-type RNA-binding" evidence="7">
    <location>
        <begin position="18"/>
        <end position="107"/>
    </location>
</feature>